<dbReference type="EMBL" id="JACGCI010000257">
    <property type="protein sequence ID" value="KAF6741376.1"/>
    <property type="molecule type" value="Genomic_DNA"/>
</dbReference>
<dbReference type="Proteomes" id="UP000521943">
    <property type="component" value="Unassembled WGS sequence"/>
</dbReference>
<gene>
    <name evidence="2" type="ORF">DFP72DRAFT_1116095</name>
</gene>
<feature type="compositionally biased region" description="Low complexity" evidence="1">
    <location>
        <begin position="62"/>
        <end position="71"/>
    </location>
</feature>
<organism evidence="2 3">
    <name type="scientific">Ephemerocybe angulata</name>
    <dbReference type="NCBI Taxonomy" id="980116"/>
    <lineage>
        <taxon>Eukaryota</taxon>
        <taxon>Fungi</taxon>
        <taxon>Dikarya</taxon>
        <taxon>Basidiomycota</taxon>
        <taxon>Agaricomycotina</taxon>
        <taxon>Agaricomycetes</taxon>
        <taxon>Agaricomycetidae</taxon>
        <taxon>Agaricales</taxon>
        <taxon>Agaricineae</taxon>
        <taxon>Psathyrellaceae</taxon>
        <taxon>Ephemerocybe</taxon>
    </lineage>
</organism>
<evidence type="ECO:0000313" key="2">
    <source>
        <dbReference type="EMBL" id="KAF6741376.1"/>
    </source>
</evidence>
<sequence length="290" mass="32179">MRASSAITTTSRPRYAQLHHHYHVVLASNDEFHHHYPSGLHRPSSFPKGCDTAGERAQARYSSSRTSTSPTIHASTSLATGTHHIAAGHESVSRRHRALSKHCHWRGQWPMKTRQLPCSVYDLWVNAQARPVDEAAPRNQFHTADGRTAGLDHNNVNAGAWTLVLLGKSTSLHARLEWLTRAVRKAREPPTPCSLVVKKPSASNTGMPLVGDARSRERPAILSECRSDMKPPPFTGYARSPIADIHTIRRRTLTHTRIRRKLALALASTTWNPSSTYAPDVVIVKSWASS</sequence>
<name>A0A8H6H8V2_9AGAR</name>
<feature type="region of interest" description="Disordered" evidence="1">
    <location>
        <begin position="36"/>
        <end position="73"/>
    </location>
</feature>
<proteinExistence type="predicted"/>
<accession>A0A8H6H8V2</accession>
<evidence type="ECO:0000256" key="1">
    <source>
        <dbReference type="SAM" id="MobiDB-lite"/>
    </source>
</evidence>
<protein>
    <submittedName>
        <fullName evidence="2">Uncharacterized protein</fullName>
    </submittedName>
</protein>
<reference evidence="2 3" key="1">
    <citation type="submission" date="2020-07" db="EMBL/GenBank/DDBJ databases">
        <title>Comparative genomics of pyrophilous fungi reveals a link between fire events and developmental genes.</title>
        <authorList>
            <consortium name="DOE Joint Genome Institute"/>
            <person name="Steindorff A.S."/>
            <person name="Carver A."/>
            <person name="Calhoun S."/>
            <person name="Stillman K."/>
            <person name="Liu H."/>
            <person name="Lipzen A."/>
            <person name="Pangilinan J."/>
            <person name="Labutti K."/>
            <person name="Bruns T.D."/>
            <person name="Grigoriev I.V."/>
        </authorList>
    </citation>
    <scope>NUCLEOTIDE SEQUENCE [LARGE SCALE GENOMIC DNA]</scope>
    <source>
        <strain evidence="2 3">CBS 144469</strain>
    </source>
</reference>
<keyword evidence="3" id="KW-1185">Reference proteome</keyword>
<dbReference type="AlphaFoldDB" id="A0A8H6H8V2"/>
<evidence type="ECO:0000313" key="3">
    <source>
        <dbReference type="Proteomes" id="UP000521943"/>
    </source>
</evidence>
<comment type="caution">
    <text evidence="2">The sequence shown here is derived from an EMBL/GenBank/DDBJ whole genome shotgun (WGS) entry which is preliminary data.</text>
</comment>